<dbReference type="InterPro" id="IPR009003">
    <property type="entry name" value="Peptidase_S1_PA"/>
</dbReference>
<dbReference type="PANTHER" id="PTHR43019">
    <property type="entry name" value="SERINE ENDOPROTEASE DEGS"/>
    <property type="match status" value="1"/>
</dbReference>
<organism evidence="2 3">
    <name type="scientific">Sphingobacterium lactis</name>
    <dbReference type="NCBI Taxonomy" id="797291"/>
    <lineage>
        <taxon>Bacteria</taxon>
        <taxon>Pseudomonadati</taxon>
        <taxon>Bacteroidota</taxon>
        <taxon>Sphingobacteriia</taxon>
        <taxon>Sphingobacteriales</taxon>
        <taxon>Sphingobacteriaceae</taxon>
        <taxon>Sphingobacterium</taxon>
    </lineage>
</organism>
<dbReference type="Gene3D" id="2.40.10.120">
    <property type="match status" value="1"/>
</dbReference>
<protein>
    <submittedName>
        <fullName evidence="2">Trypsin-like peptidase domain-containing protein</fullName>
    </submittedName>
</protein>
<evidence type="ECO:0000313" key="2">
    <source>
        <dbReference type="EMBL" id="SEF98401.1"/>
    </source>
</evidence>
<dbReference type="Proteomes" id="UP000236731">
    <property type="component" value="Unassembled WGS sequence"/>
</dbReference>
<dbReference type="GO" id="GO:0004252">
    <property type="term" value="F:serine-type endopeptidase activity"/>
    <property type="evidence" value="ECO:0007669"/>
    <property type="project" value="InterPro"/>
</dbReference>
<accession>A0A1H5WGR4</accession>
<dbReference type="Pfam" id="PF13365">
    <property type="entry name" value="Trypsin_2"/>
    <property type="match status" value="1"/>
</dbReference>
<keyword evidence="3" id="KW-1185">Reference proteome</keyword>
<keyword evidence="1" id="KW-0732">Signal</keyword>
<proteinExistence type="predicted"/>
<dbReference type="EMBL" id="FNUT01000004">
    <property type="protein sequence ID" value="SEF98401.1"/>
    <property type="molecule type" value="Genomic_DNA"/>
</dbReference>
<dbReference type="GO" id="GO:0006508">
    <property type="term" value="P:proteolysis"/>
    <property type="evidence" value="ECO:0007669"/>
    <property type="project" value="InterPro"/>
</dbReference>
<feature type="chain" id="PRO_5009288277" evidence="1">
    <location>
        <begin position="25"/>
        <end position="311"/>
    </location>
</feature>
<dbReference type="PANTHER" id="PTHR43019:SF23">
    <property type="entry name" value="PROTEASE DO-LIKE 5, CHLOROPLASTIC"/>
    <property type="match status" value="1"/>
</dbReference>
<dbReference type="InterPro" id="IPR001940">
    <property type="entry name" value="Peptidase_S1C"/>
</dbReference>
<feature type="signal peptide" evidence="1">
    <location>
        <begin position="1"/>
        <end position="24"/>
    </location>
</feature>
<dbReference type="PRINTS" id="PR00834">
    <property type="entry name" value="PROTEASES2C"/>
</dbReference>
<dbReference type="AlphaFoldDB" id="A0A1H5WGR4"/>
<gene>
    <name evidence="2" type="ORF">SAMN05421877_10440</name>
</gene>
<evidence type="ECO:0000256" key="1">
    <source>
        <dbReference type="SAM" id="SignalP"/>
    </source>
</evidence>
<dbReference type="SUPFAM" id="SSF50494">
    <property type="entry name" value="Trypsin-like serine proteases"/>
    <property type="match status" value="1"/>
</dbReference>
<sequence>MLFGKKYCFHILLMVGLVLPQVQAFGQNKADSLFVDDSRYAVGLEEKILQAASANKGKTIVQFQQENKGLKDDAPVSWQQKEVRKVDVLSVKELYATKKQAVLILGRLNHANPELAPLAEPLATAFVISPDGLCVSNHHVLSELIHMRKTEGKDAGKVDSSMYYLQDYNGEVYTIDKILAYSASNDVVLFTLHRPGKPMPYLDLGAPLAVGDEVFVIAHPEQNYYFLTSGLVAKNRKLVNPANPKQRQYRMTITADYAVGSSGGPVLNNRGQVVGIVSSTSNIYGSRVEKTPLQMVLKNGIAVLAIHELLN</sequence>
<evidence type="ECO:0000313" key="3">
    <source>
        <dbReference type="Proteomes" id="UP000236731"/>
    </source>
</evidence>
<name>A0A1H5WGR4_9SPHI</name>
<reference evidence="3" key="1">
    <citation type="submission" date="2016-10" db="EMBL/GenBank/DDBJ databases">
        <authorList>
            <person name="Varghese N."/>
            <person name="Submissions S."/>
        </authorList>
    </citation>
    <scope>NUCLEOTIDE SEQUENCE [LARGE SCALE GENOMIC DNA]</scope>
    <source>
        <strain evidence="3">DSM 22361</strain>
    </source>
</reference>